<feature type="compositionally biased region" description="Basic and acidic residues" evidence="1">
    <location>
        <begin position="489"/>
        <end position="502"/>
    </location>
</feature>
<protein>
    <submittedName>
        <fullName evidence="2">Uncharacterized protein</fullName>
    </submittedName>
</protein>
<dbReference type="GO" id="GO:0016020">
    <property type="term" value="C:membrane"/>
    <property type="evidence" value="ECO:0007669"/>
    <property type="project" value="TreeGrafter"/>
</dbReference>
<dbReference type="Pfam" id="PF12722">
    <property type="entry name" value="Hid1"/>
    <property type="match status" value="4"/>
</dbReference>
<comment type="caution">
    <text evidence="2">The sequence shown here is derived from an EMBL/GenBank/DDBJ whole genome shotgun (WGS) entry which is preliminary data.</text>
</comment>
<organism evidence="2 3">
    <name type="scientific">Physocladia obscura</name>
    <dbReference type="NCBI Taxonomy" id="109957"/>
    <lineage>
        <taxon>Eukaryota</taxon>
        <taxon>Fungi</taxon>
        <taxon>Fungi incertae sedis</taxon>
        <taxon>Chytridiomycota</taxon>
        <taxon>Chytridiomycota incertae sedis</taxon>
        <taxon>Chytridiomycetes</taxon>
        <taxon>Chytridiales</taxon>
        <taxon>Chytriomycetaceae</taxon>
        <taxon>Physocladia</taxon>
    </lineage>
</organism>
<name>A0AAD5TAN9_9FUNG</name>
<gene>
    <name evidence="2" type="ORF">HK100_001379</name>
</gene>
<sequence>MGATESKVSFRKGVYALTTGKTETGEIVDATYVAWFVAQTALADDTEDIFNFLGPKDIRQIRDGQPHIFEQLVERAAKVLIAAALSSALPPTTESKDIDKEKLNKTINEFITETKPEDGNSSVNNGIAFEIDTDKDVDAALVAAAARLLTRVLPFVHEQQGQGQGQGRPGVELEQQLFWPAGFGEGGEGAVEKQGGLKLDLKEEKRLGARLVSAVLHLLFVHSLTLAPSAATRLWARGIACPDADAPPQSAQATRARIDLLRLLQALLSAPVYRTPDALLPLHQNNLNQNQIQQQLQLQQTYSTRLMFASILCSASPQSLVQGLMVSLLNSIFSANLVGFLPYNHLVFSATVEEHFVLLAAQVLVLLLDLDNLPARRLPRVDVDIVHDALQTLAQSLADSQPQSSDRLPTIDDTNSNTNPYNPQNLNYDDGEENDNDEDEIDDGDIPMKINSDNVLSIKESDPVTEKSSEIKSKKKKKSSNTGSNGATDTKDEKVQDKEERRRERKERKERKEAKEKKLKLKNSNSGVISESASSGAVSERNSPTIIEPAASVTPAPTPIAIPTDSTSTRESPAVAITSTTPSSPRAAVSVVVPTLSKTPPNAAAAFGNNDFRYFLSRIANQEDLKFIWGGIVRLLRNPLEASSTMFPGSTKKVGIHIETMMLFWKLYELNSNFAALVKESDKTLSLLAALVYFMNESKANPNDIGVTRLTVFILHILSQERSFSILLNQPFEASVAAAAANSLPIFPAGSTWADFLVLSYHSIITSTSKTPIATLHETMLMTLANMSAYWKSLSVVTVNKLMNLFNSIVQYQISGNSQLVYALVRNREKIHALDSLTFDVAFNELNKIREAKAKRLAEEGVARASSEKKFLPSPEWFNYWKSHLRLQILVTLVEALYPSISQFCIKNESNDEMKALEYLQSGTTVGLLPLPQPLFTRKFTYTDAVRVWFTSYMWGNMYIKCANPIGGAEILKYCPSIWTNTDVKLFGVRINDE</sequence>
<dbReference type="InterPro" id="IPR026705">
    <property type="entry name" value="Hid-1/Ecm30"/>
</dbReference>
<dbReference type="PANTHER" id="PTHR21575">
    <property type="entry name" value="PROTEIN HID1"/>
    <property type="match status" value="1"/>
</dbReference>
<feature type="region of interest" description="Disordered" evidence="1">
    <location>
        <begin position="396"/>
        <end position="571"/>
    </location>
</feature>
<keyword evidence="3" id="KW-1185">Reference proteome</keyword>
<feature type="compositionally biased region" description="Low complexity" evidence="1">
    <location>
        <begin position="549"/>
        <end position="569"/>
    </location>
</feature>
<dbReference type="PANTHER" id="PTHR21575:SF12">
    <property type="entry name" value="PROTEIN HID1"/>
    <property type="match status" value="1"/>
</dbReference>
<feature type="compositionally biased region" description="Acidic residues" evidence="1">
    <location>
        <begin position="429"/>
        <end position="445"/>
    </location>
</feature>
<feature type="compositionally biased region" description="Basic and acidic residues" evidence="1">
    <location>
        <begin position="459"/>
        <end position="472"/>
    </location>
</feature>
<evidence type="ECO:0000313" key="3">
    <source>
        <dbReference type="Proteomes" id="UP001211907"/>
    </source>
</evidence>
<dbReference type="AlphaFoldDB" id="A0AAD5TAN9"/>
<dbReference type="GO" id="GO:0000138">
    <property type="term" value="C:Golgi trans cisterna"/>
    <property type="evidence" value="ECO:0007669"/>
    <property type="project" value="TreeGrafter"/>
</dbReference>
<reference evidence="2" key="1">
    <citation type="submission" date="2020-05" db="EMBL/GenBank/DDBJ databases">
        <title>Phylogenomic resolution of chytrid fungi.</title>
        <authorList>
            <person name="Stajich J.E."/>
            <person name="Amses K."/>
            <person name="Simmons R."/>
            <person name="Seto K."/>
            <person name="Myers J."/>
            <person name="Bonds A."/>
            <person name="Quandt C.A."/>
            <person name="Barry K."/>
            <person name="Liu P."/>
            <person name="Grigoriev I."/>
            <person name="Longcore J.E."/>
            <person name="James T.Y."/>
        </authorList>
    </citation>
    <scope>NUCLEOTIDE SEQUENCE</scope>
    <source>
        <strain evidence="2">JEL0513</strain>
    </source>
</reference>
<feature type="compositionally biased region" description="Polar residues" evidence="1">
    <location>
        <begin position="396"/>
        <end position="427"/>
    </location>
</feature>
<feature type="compositionally biased region" description="Polar residues" evidence="1">
    <location>
        <begin position="523"/>
        <end position="545"/>
    </location>
</feature>
<proteinExistence type="predicted"/>
<accession>A0AAD5TAN9</accession>
<dbReference type="EMBL" id="JADGJH010000013">
    <property type="protein sequence ID" value="KAJ3142555.1"/>
    <property type="molecule type" value="Genomic_DNA"/>
</dbReference>
<dbReference type="GO" id="GO:0005797">
    <property type="term" value="C:Golgi medial cisterna"/>
    <property type="evidence" value="ECO:0007669"/>
    <property type="project" value="TreeGrafter"/>
</dbReference>
<evidence type="ECO:0000313" key="2">
    <source>
        <dbReference type="EMBL" id="KAJ3142555.1"/>
    </source>
</evidence>
<dbReference type="Proteomes" id="UP001211907">
    <property type="component" value="Unassembled WGS sequence"/>
</dbReference>
<evidence type="ECO:0000256" key="1">
    <source>
        <dbReference type="SAM" id="MobiDB-lite"/>
    </source>
</evidence>